<dbReference type="InterPro" id="IPR004360">
    <property type="entry name" value="Glyas_Fos-R_dOase_dom"/>
</dbReference>
<dbReference type="EMBL" id="CP136862">
    <property type="protein sequence ID" value="WOJ88865.1"/>
    <property type="molecule type" value="Genomic_DNA"/>
</dbReference>
<evidence type="ECO:0000259" key="1">
    <source>
        <dbReference type="PROSITE" id="PS51819"/>
    </source>
</evidence>
<dbReference type="SUPFAM" id="SSF54593">
    <property type="entry name" value="Glyoxalase/Bleomycin resistance protein/Dihydroxybiphenyl dioxygenase"/>
    <property type="match status" value="1"/>
</dbReference>
<accession>A0ABZ0HQ32</accession>
<dbReference type="InterPro" id="IPR029068">
    <property type="entry name" value="Glyas_Bleomycin-R_OHBP_Dase"/>
</dbReference>
<evidence type="ECO:0000313" key="2">
    <source>
        <dbReference type="EMBL" id="WOJ88865.1"/>
    </source>
</evidence>
<dbReference type="PROSITE" id="PS51819">
    <property type="entry name" value="VOC"/>
    <property type="match status" value="1"/>
</dbReference>
<protein>
    <submittedName>
        <fullName evidence="2">VOC family protein</fullName>
    </submittedName>
</protein>
<feature type="domain" description="VOC" evidence="1">
    <location>
        <begin position="12"/>
        <end position="135"/>
    </location>
</feature>
<proteinExistence type="predicted"/>
<dbReference type="Pfam" id="PF00903">
    <property type="entry name" value="Glyoxalase"/>
    <property type="match status" value="1"/>
</dbReference>
<dbReference type="PANTHER" id="PTHR34109">
    <property type="entry name" value="BNAUNNG04460D PROTEIN-RELATED"/>
    <property type="match status" value="1"/>
</dbReference>
<dbReference type="RefSeq" id="WP_407338302.1">
    <property type="nucleotide sequence ID" value="NZ_CP136862.1"/>
</dbReference>
<dbReference type="InterPro" id="IPR037523">
    <property type="entry name" value="VOC_core"/>
</dbReference>
<name>A0ABZ0HQ32_9HYPH</name>
<dbReference type="PANTHER" id="PTHR34109:SF1">
    <property type="entry name" value="VOC DOMAIN-CONTAINING PROTEIN"/>
    <property type="match status" value="1"/>
</dbReference>
<keyword evidence="3" id="KW-1185">Reference proteome</keyword>
<dbReference type="Proteomes" id="UP001626536">
    <property type="component" value="Chromosome"/>
</dbReference>
<sequence length="156" mass="17023">MSGAAKPIPEGHQGAIPYLSVRNASEAINFYKRAFGAVEMLCIGHEGTIGHAELEIGQARIMLSDEFPDHDALSPQTIGGTPIMIHLYVEDVDAFTSQAVGEGLKILRPVEDLFYGDRGGKFEDPYGHRWWIATHKEDVSPEELRKRAAALHAGAA</sequence>
<evidence type="ECO:0000313" key="3">
    <source>
        <dbReference type="Proteomes" id="UP001626536"/>
    </source>
</evidence>
<organism evidence="2 3">
    <name type="scientific">Methylocapsa polymorpha</name>
    <dbReference type="NCBI Taxonomy" id="3080828"/>
    <lineage>
        <taxon>Bacteria</taxon>
        <taxon>Pseudomonadati</taxon>
        <taxon>Pseudomonadota</taxon>
        <taxon>Alphaproteobacteria</taxon>
        <taxon>Hyphomicrobiales</taxon>
        <taxon>Beijerinckiaceae</taxon>
        <taxon>Methylocapsa</taxon>
    </lineage>
</organism>
<dbReference type="Gene3D" id="3.30.720.120">
    <property type="match status" value="1"/>
</dbReference>
<dbReference type="Gene3D" id="3.30.720.110">
    <property type="match status" value="1"/>
</dbReference>
<dbReference type="CDD" id="cd07246">
    <property type="entry name" value="VOC_like"/>
    <property type="match status" value="1"/>
</dbReference>
<reference evidence="2 3" key="1">
    <citation type="submission" date="2023-10" db="EMBL/GenBank/DDBJ databases">
        <title>Novel methanotroph of the genus Methylocapsa from a subarctic wetland.</title>
        <authorList>
            <person name="Belova S.E."/>
            <person name="Oshkin I.Y."/>
            <person name="Miroshnikov K."/>
            <person name="Dedysh S.N."/>
        </authorList>
    </citation>
    <scope>NUCLEOTIDE SEQUENCE [LARGE SCALE GENOMIC DNA]</scope>
    <source>
        <strain evidence="2 3">RX1</strain>
    </source>
</reference>
<gene>
    <name evidence="2" type="ORF">RZS28_13750</name>
</gene>